<dbReference type="SMART" id="SM00387">
    <property type="entry name" value="HATPase_c"/>
    <property type="match status" value="1"/>
</dbReference>
<dbReference type="InterPro" id="IPR005467">
    <property type="entry name" value="His_kinase_dom"/>
</dbReference>
<sequence length="545" mass="61804">MRTKTELKSIPNSLNRLLTIRIVLFSSLVTVFVTLFQLYNDYRSDFDQILNQQNEIVTSYLKPLESNLWIMDETTIESQVYGISSLQHISFVNVTSNIGGNWTAGTREKDFVIEKKLDLTHAHINDERIKIGELIIQSDLTQVYKRLLDKTLVILLSNGFKTFIVAGFIMFLIRRMITTPLYLLVKHFESMNLEQSDKPLMLSRNKSYRGDEIERVIMAVNKMSSTLHFSYLQLKNSEDELKEALKDREKLLELEKQFKQELELKVKERTIELEAAIEELKFAQDTLIRTEKMASLGGLVAGLCHEINTPLGICVTVASTLVDSTKTIKDQFNMGELTKSSLDKFIQSNEKADILLSKNLARAVELMGHFKQVAVDQTSSQRRNFELGELIEEVIIVTEPLIKNPKIKVQFDCLKKIEMNSFPGSINQIVTNLINNSIRHAYSAEDEGKIQIRIKESSNSEQVTITYADDGKGIPPDNLKKIFDPFFTTGSRTVDTGLGLNIVYNIVNLTLGGTIQVKNNTPAKGCCFTIEIPKTAPEQNSPAKY</sequence>
<dbReference type="PRINTS" id="PR00344">
    <property type="entry name" value="BCTRLSENSOR"/>
</dbReference>
<dbReference type="Pfam" id="PF02518">
    <property type="entry name" value="HATPase_c"/>
    <property type="match status" value="1"/>
</dbReference>
<keyword evidence="2" id="KW-1185">Reference proteome</keyword>
<evidence type="ECO:0000313" key="1">
    <source>
        <dbReference type="EMBL" id="MET1254159.1"/>
    </source>
</evidence>
<dbReference type="InterPro" id="IPR033414">
    <property type="entry name" value="Sensor_dom"/>
</dbReference>
<dbReference type="EMBL" id="JBEVCJ010000002">
    <property type="protein sequence ID" value="MET1254159.1"/>
    <property type="molecule type" value="Genomic_DNA"/>
</dbReference>
<dbReference type="PANTHER" id="PTHR43065:SF47">
    <property type="match status" value="1"/>
</dbReference>
<evidence type="ECO:0000313" key="2">
    <source>
        <dbReference type="Proteomes" id="UP001548189"/>
    </source>
</evidence>
<dbReference type="InterPro" id="IPR036890">
    <property type="entry name" value="HATPase_C_sf"/>
</dbReference>
<protein>
    <submittedName>
        <fullName evidence="1">ATP-binding protein</fullName>
    </submittedName>
</protein>
<dbReference type="Gene3D" id="3.30.565.10">
    <property type="entry name" value="Histidine kinase-like ATPase, C-terminal domain"/>
    <property type="match status" value="1"/>
</dbReference>
<dbReference type="GO" id="GO:0005524">
    <property type="term" value="F:ATP binding"/>
    <property type="evidence" value="ECO:0007669"/>
    <property type="project" value="UniProtKB-KW"/>
</dbReference>
<keyword evidence="1" id="KW-0547">Nucleotide-binding</keyword>
<organism evidence="1 2">
    <name type="scientific">Aliikangiella maris</name>
    <dbReference type="NCBI Taxonomy" id="3162458"/>
    <lineage>
        <taxon>Bacteria</taxon>
        <taxon>Pseudomonadati</taxon>
        <taxon>Pseudomonadota</taxon>
        <taxon>Gammaproteobacteria</taxon>
        <taxon>Oceanospirillales</taxon>
        <taxon>Pleioneaceae</taxon>
        <taxon>Aliikangiella</taxon>
    </lineage>
</organism>
<accession>A0ABV2BQD6</accession>
<dbReference type="Gene3D" id="1.10.287.130">
    <property type="match status" value="1"/>
</dbReference>
<dbReference type="CDD" id="cd00075">
    <property type="entry name" value="HATPase"/>
    <property type="match status" value="1"/>
</dbReference>
<name>A0ABV2BQD6_9GAMM</name>
<dbReference type="InterPro" id="IPR003594">
    <property type="entry name" value="HATPase_dom"/>
</dbReference>
<gene>
    <name evidence="1" type="ORF">ABVT43_03365</name>
</gene>
<dbReference type="Gene3D" id="6.10.340.10">
    <property type="match status" value="1"/>
</dbReference>
<dbReference type="InterPro" id="IPR004358">
    <property type="entry name" value="Sig_transdc_His_kin-like_C"/>
</dbReference>
<keyword evidence="1" id="KW-0067">ATP-binding</keyword>
<dbReference type="Proteomes" id="UP001548189">
    <property type="component" value="Unassembled WGS sequence"/>
</dbReference>
<proteinExistence type="predicted"/>
<comment type="caution">
    <text evidence="1">The sequence shown here is derived from an EMBL/GenBank/DDBJ whole genome shotgun (WGS) entry which is preliminary data.</text>
</comment>
<dbReference type="PANTHER" id="PTHR43065">
    <property type="entry name" value="SENSOR HISTIDINE KINASE"/>
    <property type="match status" value="1"/>
</dbReference>
<dbReference type="PROSITE" id="PS50109">
    <property type="entry name" value="HIS_KIN"/>
    <property type="match status" value="1"/>
</dbReference>
<reference evidence="1 2" key="1">
    <citation type="submission" date="2024-06" db="EMBL/GenBank/DDBJ databases">
        <authorList>
            <person name="Li F."/>
        </authorList>
    </citation>
    <scope>NUCLEOTIDE SEQUENCE [LARGE SCALE GENOMIC DNA]</scope>
    <source>
        <strain evidence="1 2">GXAS 311</strain>
    </source>
</reference>
<dbReference type="SUPFAM" id="SSF55874">
    <property type="entry name" value="ATPase domain of HSP90 chaperone/DNA topoisomerase II/histidine kinase"/>
    <property type="match status" value="1"/>
</dbReference>
<dbReference type="Pfam" id="PF17149">
    <property type="entry name" value="CHASE5"/>
    <property type="match status" value="1"/>
</dbReference>